<protein>
    <submittedName>
        <fullName evidence="1">Uncharacterized protein</fullName>
    </submittedName>
</protein>
<name>A0A3P7LJR5_STRVU</name>
<sequence>MRETGPCKLYERLMAAISYGRYLSSLQQTTRCRRPQRTKMCLETALNAFKPRTISLLAIVVTISTVNCRPVEETPSEGEPLSVADGYIHYSVANDSRLREISRKAFESLISEPVVKQDYSSQEIIFRPHSQITEDPENPDLTLKKHKKPGTSCNLIYFL</sequence>
<reference evidence="1 2" key="1">
    <citation type="submission" date="2018-11" db="EMBL/GenBank/DDBJ databases">
        <authorList>
            <consortium name="Pathogen Informatics"/>
        </authorList>
    </citation>
    <scope>NUCLEOTIDE SEQUENCE [LARGE SCALE GENOMIC DNA]</scope>
</reference>
<dbReference type="Proteomes" id="UP000270094">
    <property type="component" value="Unassembled WGS sequence"/>
</dbReference>
<evidence type="ECO:0000313" key="1">
    <source>
        <dbReference type="EMBL" id="VDM79438.1"/>
    </source>
</evidence>
<accession>A0A3P7LJR5</accession>
<dbReference type="AlphaFoldDB" id="A0A3P7LJR5"/>
<dbReference type="EMBL" id="UYYB01105128">
    <property type="protein sequence ID" value="VDM79438.1"/>
    <property type="molecule type" value="Genomic_DNA"/>
</dbReference>
<proteinExistence type="predicted"/>
<evidence type="ECO:0000313" key="2">
    <source>
        <dbReference type="Proteomes" id="UP000270094"/>
    </source>
</evidence>
<gene>
    <name evidence="1" type="ORF">SVUK_LOCUS14436</name>
</gene>
<dbReference type="OrthoDB" id="10061784at2759"/>
<organism evidence="1 2">
    <name type="scientific">Strongylus vulgaris</name>
    <name type="common">Blood worm</name>
    <dbReference type="NCBI Taxonomy" id="40348"/>
    <lineage>
        <taxon>Eukaryota</taxon>
        <taxon>Metazoa</taxon>
        <taxon>Ecdysozoa</taxon>
        <taxon>Nematoda</taxon>
        <taxon>Chromadorea</taxon>
        <taxon>Rhabditida</taxon>
        <taxon>Rhabditina</taxon>
        <taxon>Rhabditomorpha</taxon>
        <taxon>Strongyloidea</taxon>
        <taxon>Strongylidae</taxon>
        <taxon>Strongylus</taxon>
    </lineage>
</organism>
<keyword evidence="2" id="KW-1185">Reference proteome</keyword>